<proteinExistence type="predicted"/>
<dbReference type="Proteomes" id="UP000594261">
    <property type="component" value="Chromosome 6"/>
</dbReference>
<accession>A0A7N2LXA9</accession>
<dbReference type="PANTHER" id="PTHR33232:SF18">
    <property type="entry name" value="PROTEIN SIEVE ELEMENT OCCLUSION B-LIKE"/>
    <property type="match status" value="1"/>
</dbReference>
<name>A0A7N2LXA9_QUELO</name>
<feature type="domain" description="Sieve element occlusion N-terminal" evidence="1">
    <location>
        <begin position="26"/>
        <end position="297"/>
    </location>
</feature>
<reference evidence="3" key="2">
    <citation type="submission" date="2021-01" db="UniProtKB">
        <authorList>
            <consortium name="EnsemblPlants"/>
        </authorList>
    </citation>
    <scope>IDENTIFICATION</scope>
</reference>
<dbReference type="OMA" id="ITIVACM"/>
<keyword evidence="4" id="KW-1185">Reference proteome</keyword>
<evidence type="ECO:0000259" key="2">
    <source>
        <dbReference type="Pfam" id="PF14577"/>
    </source>
</evidence>
<dbReference type="InParanoid" id="A0A7N2LXA9"/>
<feature type="domain" description="Sieve element occlusion C-terminal" evidence="2">
    <location>
        <begin position="468"/>
        <end position="675"/>
    </location>
</feature>
<dbReference type="GO" id="GO:0010088">
    <property type="term" value="P:phloem development"/>
    <property type="evidence" value="ECO:0007669"/>
    <property type="project" value="InterPro"/>
</dbReference>
<dbReference type="RefSeq" id="XP_030974568.1">
    <property type="nucleotide sequence ID" value="XM_031118708.1"/>
</dbReference>
<dbReference type="PANTHER" id="PTHR33232">
    <property type="entry name" value="PROTEIN SIEVE ELEMENT OCCLUSION B-LIKE"/>
    <property type="match status" value="1"/>
</dbReference>
<dbReference type="EnsemblPlants" id="QL06p015361:mrna">
    <property type="protein sequence ID" value="QL06p015361:mrna"/>
    <property type="gene ID" value="QL06p015361"/>
</dbReference>
<dbReference type="Pfam" id="PF14577">
    <property type="entry name" value="SEO_C"/>
    <property type="match status" value="1"/>
</dbReference>
<dbReference type="AlphaFoldDB" id="A0A7N2LXA9"/>
<dbReference type="InterPro" id="IPR039299">
    <property type="entry name" value="SEOA"/>
</dbReference>
<protein>
    <recommendedName>
        <fullName evidence="5">Sieve element occlusion</fullName>
    </recommendedName>
</protein>
<dbReference type="Gramene" id="QL06p015361:mrna">
    <property type="protein sequence ID" value="QL06p015361:mrna"/>
    <property type="gene ID" value="QL06p015361"/>
</dbReference>
<dbReference type="Pfam" id="PF14576">
    <property type="entry name" value="SEO_N"/>
    <property type="match status" value="1"/>
</dbReference>
<dbReference type="OrthoDB" id="1478893at2759"/>
<evidence type="ECO:0000313" key="3">
    <source>
        <dbReference type="EnsemblPlants" id="QL06p015361:mrna"/>
    </source>
</evidence>
<reference evidence="3 4" key="1">
    <citation type="journal article" date="2016" name="G3 (Bethesda)">
        <title>First Draft Assembly and Annotation of the Genome of a California Endemic Oak Quercus lobata Nee (Fagaceae).</title>
        <authorList>
            <person name="Sork V.L."/>
            <person name="Fitz-Gibbon S.T."/>
            <person name="Puiu D."/>
            <person name="Crepeau M."/>
            <person name="Gugger P.F."/>
            <person name="Sherman R."/>
            <person name="Stevens K."/>
            <person name="Langley C.H."/>
            <person name="Pellegrini M."/>
            <person name="Salzberg S.L."/>
        </authorList>
    </citation>
    <scope>NUCLEOTIDE SEQUENCE [LARGE SCALE GENOMIC DNA]</scope>
    <source>
        <strain evidence="3 4">cv. SW786</strain>
    </source>
</reference>
<sequence length="684" mass="78684">MASVNIVLASAQQPIKTELRVLTMPDEQIMNHIYVTHVHPDDDNFDEDSLFAIVENILKHATVVADNVMLGTHGHPENIHEKAPKVGFTPPLCTLRHLSSLMTCKSPGEEFAHKTTLSILNNLSNYSWDSKAVLTLAAFAMEYGDFWLLTQLYSSDQLAKPIGILKRVPTILSRPGLQKHKKAMLELNNLVKVTLEVIQCLFELEKLSIYGTKDVPELSIAMERIPIDVYWAIITIVACMTQMCCIINDEDRTQDLSPFAQKINYTLNLLRMQITRCRRQIDIIEAYRKLIKLLQTPTEIMEVFKALISSKDKPLIDGSTNGVANIDVLKKKNVLFYISALDITDDDILILKPIHDGIRKENQYKIVWVPIVEQWTNELQKKFEMLRSKMPWYMVQYFSSVVGIKYIKEKWNFKNKPILVVMNRQGTVEHPNALHMIRVWGMKAFPFTTTVEETLTNRVDGIVSVLFDIHLDVENWIKQEKYVFFYGGKDNEWIQQFNKKAATLANDPVMKDTKISIELFCVGKGNKGEDEPNILGHFWNRVESFFFSMTHKKTEQDIVTHKKTEQDIVTQEIQKLLSYKTESGWAVLSKGSRLVVSGTGTTMLKVLEEFDKKKDLVREVGFEICFKDLYEKIIQTGRHCCRVDIHMNAGKYPEHIKCPECPRIMETYISYKCCHIDGPMNALH</sequence>
<dbReference type="InterPro" id="IPR027944">
    <property type="entry name" value="SEO_C"/>
</dbReference>
<dbReference type="InterPro" id="IPR027942">
    <property type="entry name" value="SEO_N"/>
</dbReference>
<evidence type="ECO:0000259" key="1">
    <source>
        <dbReference type="Pfam" id="PF14576"/>
    </source>
</evidence>
<dbReference type="EMBL" id="LRBV02000006">
    <property type="status" value="NOT_ANNOTATED_CDS"/>
    <property type="molecule type" value="Genomic_DNA"/>
</dbReference>
<gene>
    <name evidence="3" type="primary">LOC115994519</name>
</gene>
<dbReference type="GeneID" id="115994519"/>
<evidence type="ECO:0000313" key="4">
    <source>
        <dbReference type="Proteomes" id="UP000594261"/>
    </source>
</evidence>
<dbReference type="KEGG" id="qlo:115994519"/>
<evidence type="ECO:0008006" key="5">
    <source>
        <dbReference type="Google" id="ProtNLM"/>
    </source>
</evidence>
<organism evidence="3 4">
    <name type="scientific">Quercus lobata</name>
    <name type="common">Valley oak</name>
    <dbReference type="NCBI Taxonomy" id="97700"/>
    <lineage>
        <taxon>Eukaryota</taxon>
        <taxon>Viridiplantae</taxon>
        <taxon>Streptophyta</taxon>
        <taxon>Embryophyta</taxon>
        <taxon>Tracheophyta</taxon>
        <taxon>Spermatophyta</taxon>
        <taxon>Magnoliopsida</taxon>
        <taxon>eudicotyledons</taxon>
        <taxon>Gunneridae</taxon>
        <taxon>Pentapetalae</taxon>
        <taxon>rosids</taxon>
        <taxon>fabids</taxon>
        <taxon>Fagales</taxon>
        <taxon>Fagaceae</taxon>
        <taxon>Quercus</taxon>
    </lineage>
</organism>